<dbReference type="InterPro" id="IPR050725">
    <property type="entry name" value="CysQ/Inositol_MonoPase"/>
</dbReference>
<feature type="binding site" evidence="7">
    <location>
        <position position="92"/>
    </location>
    <ligand>
        <name>Mg(2+)</name>
        <dbReference type="ChEBI" id="CHEBI:18420"/>
        <label>1</label>
        <note>catalytic</note>
    </ligand>
</feature>
<keyword evidence="6 7" id="KW-0479">Metal-binding</keyword>
<evidence type="ECO:0000313" key="8">
    <source>
        <dbReference type="EMBL" id="KGE02816.1"/>
    </source>
</evidence>
<dbReference type="GO" id="GO:0050427">
    <property type="term" value="P:3'-phosphoadenosine 5'-phosphosulfate metabolic process"/>
    <property type="evidence" value="ECO:0007669"/>
    <property type="project" value="TreeGrafter"/>
</dbReference>
<evidence type="ECO:0000256" key="1">
    <source>
        <dbReference type="ARBA" id="ARBA00005289"/>
    </source>
</evidence>
<feature type="binding site" evidence="6">
    <location>
        <position position="94"/>
    </location>
    <ligand>
        <name>Mg(2+)</name>
        <dbReference type="ChEBI" id="CHEBI:18420"/>
        <label>1</label>
    </ligand>
</feature>
<sequence length="286" mass="30749">MTAGPIALASDALLDLCSAAGDAIFSEYRSSRADEFRAKADDSPLTRADMASHRILLEGLRRLAPEVPILSEESPPEAVVDRRSWERLWVVDPLDGTKEFLGRTGEFTINIALVDRQRPVLGVLYLPLERVAWLGVPGEGAWCCVPEGDGWVRRPVSTADQGGHGAAGAVDGIVVLASRRHRNDRLERVIAFLEAEAGPVQRCNSGSALKFVQLAAGQGDVYPRFSPCSEWDVAAGQALLEGAGGAVLGLDGQPLRYNARATLLSPHFLAVADPARPLWRALLAEL</sequence>
<dbReference type="HAMAP" id="MF_02095">
    <property type="entry name" value="CysQ"/>
    <property type="match status" value="1"/>
</dbReference>
<dbReference type="GO" id="GO:0008441">
    <property type="term" value="F:3'(2'),5'-bisphosphate nucleotidase activity"/>
    <property type="evidence" value="ECO:0007669"/>
    <property type="project" value="UniProtKB-UniRule"/>
</dbReference>
<feature type="binding site" evidence="6">
    <location>
        <position position="92"/>
    </location>
    <ligand>
        <name>Mg(2+)</name>
        <dbReference type="ChEBI" id="CHEBI:18420"/>
        <label>1</label>
    </ligand>
</feature>
<dbReference type="InterPro" id="IPR006240">
    <property type="entry name" value="CysQ"/>
</dbReference>
<comment type="caution">
    <text evidence="8">The sequence shown here is derived from an EMBL/GenBank/DDBJ whole genome shotgun (WGS) entry which is preliminary data.</text>
</comment>
<keyword evidence="2 6" id="KW-1003">Cell membrane</keyword>
<dbReference type="GO" id="GO:0005886">
    <property type="term" value="C:plasma membrane"/>
    <property type="evidence" value="ECO:0007669"/>
    <property type="project" value="UniProtKB-SubCell"/>
</dbReference>
<keyword evidence="3 6" id="KW-0997">Cell inner membrane</keyword>
<gene>
    <name evidence="6" type="primary">cysQ</name>
    <name evidence="8" type="ORF">HRUBRA_02597</name>
</gene>
<keyword evidence="6 7" id="KW-0460">Magnesium</keyword>
<proteinExistence type="inferred from homology"/>
<feature type="binding site" evidence="6">
    <location>
        <position position="72"/>
    </location>
    <ligand>
        <name>substrate</name>
    </ligand>
</feature>
<dbReference type="eggNOG" id="COG1218">
    <property type="taxonomic scope" value="Bacteria"/>
</dbReference>
<feature type="binding site" evidence="7">
    <location>
        <position position="232"/>
    </location>
    <ligand>
        <name>Mg(2+)</name>
        <dbReference type="ChEBI" id="CHEBI:18420"/>
        <label>1</label>
        <note>catalytic</note>
    </ligand>
</feature>
<dbReference type="NCBIfam" id="TIGR01331">
    <property type="entry name" value="bisphos_cysQ"/>
    <property type="match status" value="1"/>
</dbReference>
<evidence type="ECO:0000313" key="9">
    <source>
        <dbReference type="Proteomes" id="UP000029640"/>
    </source>
</evidence>
<reference evidence="8 9" key="1">
    <citation type="journal article" date="2014" name="Genome Announc.">
        <title>Genome Sequence of Gammaproteobacterial Pseudohaliea rubra Type Strain DSM 19751, Isolated from Coastal Seawater of the Mediterranean Sea.</title>
        <authorList>
            <person name="Spring S."/>
            <person name="Fiebig A."/>
            <person name="Riedel T."/>
            <person name="Goker M."/>
            <person name="Klenk H.P."/>
        </authorList>
    </citation>
    <scope>NUCLEOTIDE SEQUENCE [LARGE SCALE GENOMIC DNA]</scope>
    <source>
        <strain evidence="8 9">DSM 19751</strain>
    </source>
</reference>
<evidence type="ECO:0000256" key="4">
    <source>
        <dbReference type="ARBA" id="ARBA00022801"/>
    </source>
</evidence>
<comment type="function">
    <text evidence="6">Converts adenosine-3',5'-bisphosphate (PAP) to AMP.</text>
</comment>
<name>A0A095XT26_9GAMM</name>
<comment type="catalytic activity">
    <reaction evidence="6">
        <text>adenosine 3',5'-bisphosphate + H2O = AMP + phosphate</text>
        <dbReference type="Rhea" id="RHEA:10040"/>
        <dbReference type="ChEBI" id="CHEBI:15377"/>
        <dbReference type="ChEBI" id="CHEBI:43474"/>
        <dbReference type="ChEBI" id="CHEBI:58343"/>
        <dbReference type="ChEBI" id="CHEBI:456215"/>
        <dbReference type="EC" id="3.1.3.7"/>
    </reaction>
</comment>
<evidence type="ECO:0000256" key="3">
    <source>
        <dbReference type="ARBA" id="ARBA00022519"/>
    </source>
</evidence>
<feature type="binding site" evidence="7">
    <location>
        <position position="95"/>
    </location>
    <ligand>
        <name>Mg(2+)</name>
        <dbReference type="ChEBI" id="CHEBI:18420"/>
        <label>1</label>
        <note>catalytic</note>
    </ligand>
</feature>
<dbReference type="GO" id="GO:0000103">
    <property type="term" value="P:sulfate assimilation"/>
    <property type="evidence" value="ECO:0007669"/>
    <property type="project" value="TreeGrafter"/>
</dbReference>
<keyword evidence="5 6" id="KW-0472">Membrane</keyword>
<protein>
    <recommendedName>
        <fullName evidence="6">3'(2'),5'-bisphosphate nucleotidase CysQ</fullName>
        <ecNumber evidence="6">3.1.3.7</ecNumber>
    </recommendedName>
    <alternativeName>
        <fullName evidence="6">3'(2'),5-bisphosphonucleoside 3'(2')-phosphohydrolase</fullName>
    </alternativeName>
    <alternativeName>
        <fullName evidence="6">3'-phosphoadenosine 5'-phosphate phosphatase</fullName>
        <shortName evidence="6">PAP phosphatase</shortName>
    </alternativeName>
</protein>
<dbReference type="Pfam" id="PF00459">
    <property type="entry name" value="Inositol_P"/>
    <property type="match status" value="1"/>
</dbReference>
<keyword evidence="4 6" id="KW-0378">Hydrolase</keyword>
<evidence type="ECO:0000256" key="5">
    <source>
        <dbReference type="ARBA" id="ARBA00023136"/>
    </source>
</evidence>
<dbReference type="InterPro" id="IPR020550">
    <property type="entry name" value="Inositol_monophosphatase_CS"/>
</dbReference>
<dbReference type="AlphaFoldDB" id="A0A095XT26"/>
<feature type="binding site" evidence="6">
    <location>
        <position position="92"/>
    </location>
    <ligand>
        <name>Mg(2+)</name>
        <dbReference type="ChEBI" id="CHEBI:18420"/>
        <label>2</label>
    </ligand>
</feature>
<comment type="similarity">
    <text evidence="1 6">Belongs to the inositol monophosphatase superfamily. CysQ family.</text>
</comment>
<dbReference type="PRINTS" id="PR00377">
    <property type="entry name" value="IMPHPHTASES"/>
</dbReference>
<dbReference type="EMBL" id="AUVB01000082">
    <property type="protein sequence ID" value="KGE02816.1"/>
    <property type="molecule type" value="Genomic_DNA"/>
</dbReference>
<comment type="subcellular location">
    <subcellularLocation>
        <location evidence="6">Cell inner membrane</location>
        <topology evidence="6">Peripheral membrane protein</topology>
        <orientation evidence="6">Cytoplasmic side</orientation>
    </subcellularLocation>
</comment>
<feature type="binding site" evidence="6">
    <location>
        <position position="95"/>
    </location>
    <ligand>
        <name>Mg(2+)</name>
        <dbReference type="ChEBI" id="CHEBI:18420"/>
        <label>2</label>
    </ligand>
</feature>
<dbReference type="Gene3D" id="3.40.190.80">
    <property type="match status" value="1"/>
</dbReference>
<accession>A0A095XT26</accession>
<dbReference type="RefSeq" id="WP_035517740.1">
    <property type="nucleotide sequence ID" value="NZ_KN234787.1"/>
</dbReference>
<feature type="binding site" evidence="6">
    <location>
        <position position="72"/>
    </location>
    <ligand>
        <name>Mg(2+)</name>
        <dbReference type="ChEBI" id="CHEBI:18420"/>
        <label>1</label>
    </ligand>
</feature>
<dbReference type="HOGENOM" id="CLU_044118_3_0_6"/>
<dbReference type="PANTHER" id="PTHR43028">
    <property type="entry name" value="3'(2'),5'-BISPHOSPHATE NUCLEOTIDASE 1"/>
    <property type="match status" value="1"/>
</dbReference>
<dbReference type="EC" id="3.1.3.7" evidence="6"/>
<dbReference type="GO" id="GO:0046854">
    <property type="term" value="P:phosphatidylinositol phosphate biosynthetic process"/>
    <property type="evidence" value="ECO:0007669"/>
    <property type="project" value="InterPro"/>
</dbReference>
<feature type="binding site" evidence="6">
    <location>
        <position position="232"/>
    </location>
    <ligand>
        <name>substrate</name>
    </ligand>
</feature>
<dbReference type="Proteomes" id="UP000029640">
    <property type="component" value="Unassembled WGS sequence"/>
</dbReference>
<feature type="binding site" evidence="6">
    <location>
        <begin position="94"/>
        <end position="97"/>
    </location>
    <ligand>
        <name>substrate</name>
    </ligand>
</feature>
<keyword evidence="9" id="KW-1185">Reference proteome</keyword>
<feature type="binding site" evidence="7">
    <location>
        <position position="94"/>
    </location>
    <ligand>
        <name>Mg(2+)</name>
        <dbReference type="ChEBI" id="CHEBI:18420"/>
        <label>1</label>
        <note>catalytic</note>
    </ligand>
</feature>
<dbReference type="Gene3D" id="3.30.540.10">
    <property type="entry name" value="Fructose-1,6-Bisphosphatase, subunit A, domain 1"/>
    <property type="match status" value="1"/>
</dbReference>
<dbReference type="PANTHER" id="PTHR43028:SF5">
    <property type="entry name" value="3'(2'),5'-BISPHOSPHATE NUCLEOTIDASE 1"/>
    <property type="match status" value="1"/>
</dbReference>
<evidence type="ECO:0000256" key="2">
    <source>
        <dbReference type="ARBA" id="ARBA00022475"/>
    </source>
</evidence>
<feature type="binding site" evidence="6">
    <location>
        <position position="232"/>
    </location>
    <ligand>
        <name>Mg(2+)</name>
        <dbReference type="ChEBI" id="CHEBI:18420"/>
        <label>2</label>
    </ligand>
</feature>
<dbReference type="InterPro" id="IPR000760">
    <property type="entry name" value="Inositol_monophosphatase-like"/>
</dbReference>
<feature type="binding site" evidence="7">
    <location>
        <position position="72"/>
    </location>
    <ligand>
        <name>Mg(2+)</name>
        <dbReference type="ChEBI" id="CHEBI:18420"/>
        <label>1</label>
        <note>catalytic</note>
    </ligand>
</feature>
<dbReference type="SUPFAM" id="SSF56655">
    <property type="entry name" value="Carbohydrate phosphatase"/>
    <property type="match status" value="1"/>
</dbReference>
<dbReference type="OrthoDB" id="9785695at2"/>
<dbReference type="GO" id="GO:0000287">
    <property type="term" value="F:magnesium ion binding"/>
    <property type="evidence" value="ECO:0007669"/>
    <property type="project" value="UniProtKB-UniRule"/>
</dbReference>
<evidence type="ECO:0000256" key="7">
    <source>
        <dbReference type="PIRSR" id="PIRSR600760-2"/>
    </source>
</evidence>
<comment type="cofactor">
    <cofactor evidence="6 7">
        <name>Mg(2+)</name>
        <dbReference type="ChEBI" id="CHEBI:18420"/>
    </cofactor>
</comment>
<organism evidence="8 9">
    <name type="scientific">Pseudohaliea rubra DSM 19751</name>
    <dbReference type="NCBI Taxonomy" id="1265313"/>
    <lineage>
        <taxon>Bacteria</taxon>
        <taxon>Pseudomonadati</taxon>
        <taxon>Pseudomonadota</taxon>
        <taxon>Gammaproteobacteria</taxon>
        <taxon>Cellvibrionales</taxon>
        <taxon>Halieaceae</taxon>
        <taxon>Pseudohaliea</taxon>
    </lineage>
</organism>
<evidence type="ECO:0000256" key="6">
    <source>
        <dbReference type="HAMAP-Rule" id="MF_02095"/>
    </source>
</evidence>
<dbReference type="CDD" id="cd01638">
    <property type="entry name" value="CysQ"/>
    <property type="match status" value="1"/>
</dbReference>
<dbReference type="STRING" id="1265313.HRUBRA_02597"/>
<dbReference type="PROSITE" id="PS00630">
    <property type="entry name" value="IMP_2"/>
    <property type="match status" value="1"/>
</dbReference>
<dbReference type="PATRIC" id="fig|1265313.6.peg.2561"/>